<gene>
    <name evidence="1" type="ORF">GWK47_054425</name>
</gene>
<dbReference type="AlphaFoldDB" id="A0A8J4XYW7"/>
<keyword evidence="2" id="KW-1185">Reference proteome</keyword>
<dbReference type="EMBL" id="JACEEZ010017535">
    <property type="protein sequence ID" value="KAG0717445.1"/>
    <property type="molecule type" value="Genomic_DNA"/>
</dbReference>
<organism evidence="1 2">
    <name type="scientific">Chionoecetes opilio</name>
    <name type="common">Atlantic snow crab</name>
    <name type="synonym">Cancer opilio</name>
    <dbReference type="NCBI Taxonomy" id="41210"/>
    <lineage>
        <taxon>Eukaryota</taxon>
        <taxon>Metazoa</taxon>
        <taxon>Ecdysozoa</taxon>
        <taxon>Arthropoda</taxon>
        <taxon>Crustacea</taxon>
        <taxon>Multicrustacea</taxon>
        <taxon>Malacostraca</taxon>
        <taxon>Eumalacostraca</taxon>
        <taxon>Eucarida</taxon>
        <taxon>Decapoda</taxon>
        <taxon>Pleocyemata</taxon>
        <taxon>Brachyura</taxon>
        <taxon>Eubrachyura</taxon>
        <taxon>Majoidea</taxon>
        <taxon>Majidae</taxon>
        <taxon>Chionoecetes</taxon>
    </lineage>
</organism>
<evidence type="ECO:0000313" key="1">
    <source>
        <dbReference type="EMBL" id="KAG0717445.1"/>
    </source>
</evidence>
<accession>A0A8J4XYW7</accession>
<reference evidence="1" key="1">
    <citation type="submission" date="2020-07" db="EMBL/GenBank/DDBJ databases">
        <title>The High-quality genome of the commercially important snow crab, Chionoecetes opilio.</title>
        <authorList>
            <person name="Jeong J.-H."/>
            <person name="Ryu S."/>
        </authorList>
    </citation>
    <scope>NUCLEOTIDE SEQUENCE</scope>
    <source>
        <strain evidence="1">MADBK_172401_WGS</strain>
        <tissue evidence="1">Digestive gland</tissue>
    </source>
</reference>
<dbReference type="Proteomes" id="UP000770661">
    <property type="component" value="Unassembled WGS sequence"/>
</dbReference>
<sequence length="113" mass="12947">MMHPHIPLWAVLTPHYCRPRQPSVENQHLWGRRWQADLAQDKTQVMLISRRHHPPATPIPPILLDGRFALAADVNILGVEVNSTLSFKPATFRKTASKARRQVELRQARLPPP</sequence>
<name>A0A8J4XYW7_CHIOP</name>
<protein>
    <submittedName>
        <fullName evidence="1">Uncharacterized protein</fullName>
    </submittedName>
</protein>
<evidence type="ECO:0000313" key="2">
    <source>
        <dbReference type="Proteomes" id="UP000770661"/>
    </source>
</evidence>
<comment type="caution">
    <text evidence="1">The sequence shown here is derived from an EMBL/GenBank/DDBJ whole genome shotgun (WGS) entry which is preliminary data.</text>
</comment>
<proteinExistence type="predicted"/>